<gene>
    <name evidence="3" type="ORF">F3Y22_tig00110548pilonHSYRG00256</name>
</gene>
<dbReference type="EMBL" id="VEPZ02001024">
    <property type="protein sequence ID" value="KAE8701114.1"/>
    <property type="molecule type" value="Genomic_DNA"/>
</dbReference>
<sequence length="420" mass="47545">MSTPDVARKIFNWVLETDGERLSSKSYNRMLGILGVNGLVEEFWGLVDVMKKKGYEVSGAVRDRVALTFEKEGLESDLEKLRRVFASGLTDNSVEKVCSRMCKIIKNQLWGDDVEERLLDLNRGLVKHDERSYNAMARSLGKEDFIDRFWKVVDEMRSFGYEMEMETFTMCFEHFCKRKMIKEAIDLYEFSMAGSHKTTMSCSTFLLKKLVEHRFDASGNLKSKITFSLASTGKKEEAVEFIDRVEASNTNLDPKAWVSLIEGCCAAGDLETSSTHLKNMVEKEGASHAGYAFEWLVYSDRSRKSAMDACRLLHKYFSLSRQPLFQLRSTRRSTSDRRAETTIVFVVERGTKPLKAFVVNRRRSSLISVGSIVGNNSISIGFSSIHDDPSIRLRHIPHHHVPCIVLSLPVSSLVSVDGGA</sequence>
<keyword evidence="1" id="KW-0677">Repeat</keyword>
<reference evidence="3" key="1">
    <citation type="submission" date="2019-09" db="EMBL/GenBank/DDBJ databases">
        <title>Draft genome information of white flower Hibiscus syriacus.</title>
        <authorList>
            <person name="Kim Y.-M."/>
        </authorList>
    </citation>
    <scope>NUCLEOTIDE SEQUENCE [LARGE SCALE GENOMIC DNA]</scope>
    <source>
        <strain evidence="3">YM2019G1</strain>
    </source>
</reference>
<dbReference type="PANTHER" id="PTHR47003">
    <property type="entry name" value="OS01G0970900 PROTEIN"/>
    <property type="match status" value="1"/>
</dbReference>
<dbReference type="PANTHER" id="PTHR47003:SF3">
    <property type="entry name" value="SMALL RIBOSOMAL SUBUNIT PROTEIN MS81 (RPPR8)"/>
    <property type="match status" value="1"/>
</dbReference>
<protein>
    <submittedName>
        <fullName evidence="3">Myosin-H heavy chain isoform 1</fullName>
    </submittedName>
</protein>
<accession>A0A6A3A9Q2</accession>
<name>A0A6A3A9Q2_HIBSY</name>
<dbReference type="InterPro" id="IPR002885">
    <property type="entry name" value="PPR_rpt"/>
</dbReference>
<dbReference type="Pfam" id="PF01535">
    <property type="entry name" value="PPR"/>
    <property type="match status" value="3"/>
</dbReference>
<comment type="caution">
    <text evidence="3">The sequence shown here is derived from an EMBL/GenBank/DDBJ whole genome shotgun (WGS) entry which is preliminary data.</text>
</comment>
<dbReference type="GO" id="GO:0008380">
    <property type="term" value="P:RNA splicing"/>
    <property type="evidence" value="ECO:0007669"/>
    <property type="project" value="InterPro"/>
</dbReference>
<dbReference type="AlphaFoldDB" id="A0A6A3A9Q2"/>
<dbReference type="InterPro" id="IPR044578">
    <property type="entry name" value="BIR6-like"/>
</dbReference>
<feature type="repeat" description="PPR" evidence="2">
    <location>
        <begin position="23"/>
        <end position="57"/>
    </location>
</feature>
<evidence type="ECO:0000256" key="1">
    <source>
        <dbReference type="ARBA" id="ARBA00022737"/>
    </source>
</evidence>
<dbReference type="NCBIfam" id="TIGR00756">
    <property type="entry name" value="PPR"/>
    <property type="match status" value="1"/>
</dbReference>
<proteinExistence type="predicted"/>
<dbReference type="Proteomes" id="UP000436088">
    <property type="component" value="Unassembled WGS sequence"/>
</dbReference>
<dbReference type="InterPro" id="IPR011990">
    <property type="entry name" value="TPR-like_helical_dom_sf"/>
</dbReference>
<keyword evidence="4" id="KW-1185">Reference proteome</keyword>
<dbReference type="Gene3D" id="1.25.40.10">
    <property type="entry name" value="Tetratricopeptide repeat domain"/>
    <property type="match status" value="2"/>
</dbReference>
<evidence type="ECO:0000313" key="3">
    <source>
        <dbReference type="EMBL" id="KAE8701114.1"/>
    </source>
</evidence>
<evidence type="ECO:0000256" key="2">
    <source>
        <dbReference type="PROSITE-ProRule" id="PRU00708"/>
    </source>
</evidence>
<organism evidence="3 4">
    <name type="scientific">Hibiscus syriacus</name>
    <name type="common">Rose of Sharon</name>
    <dbReference type="NCBI Taxonomy" id="106335"/>
    <lineage>
        <taxon>Eukaryota</taxon>
        <taxon>Viridiplantae</taxon>
        <taxon>Streptophyta</taxon>
        <taxon>Embryophyta</taxon>
        <taxon>Tracheophyta</taxon>
        <taxon>Spermatophyta</taxon>
        <taxon>Magnoliopsida</taxon>
        <taxon>eudicotyledons</taxon>
        <taxon>Gunneridae</taxon>
        <taxon>Pentapetalae</taxon>
        <taxon>rosids</taxon>
        <taxon>malvids</taxon>
        <taxon>Malvales</taxon>
        <taxon>Malvaceae</taxon>
        <taxon>Malvoideae</taxon>
        <taxon>Hibiscus</taxon>
    </lineage>
</organism>
<dbReference type="PROSITE" id="PS51375">
    <property type="entry name" value="PPR"/>
    <property type="match status" value="2"/>
</dbReference>
<feature type="repeat" description="PPR" evidence="2">
    <location>
        <begin position="129"/>
        <end position="163"/>
    </location>
</feature>
<evidence type="ECO:0000313" key="4">
    <source>
        <dbReference type="Proteomes" id="UP000436088"/>
    </source>
</evidence>